<dbReference type="InterPro" id="IPR013249">
    <property type="entry name" value="RNA_pol_sigma70_r4_t2"/>
</dbReference>
<dbReference type="GO" id="GO:0006950">
    <property type="term" value="P:response to stress"/>
    <property type="evidence" value="ECO:0007669"/>
    <property type="project" value="UniProtKB-ARBA"/>
</dbReference>
<evidence type="ECO:0000259" key="7">
    <source>
        <dbReference type="Pfam" id="PF04542"/>
    </source>
</evidence>
<dbReference type="PANTHER" id="PTHR43133">
    <property type="entry name" value="RNA POLYMERASE ECF-TYPE SIGMA FACTO"/>
    <property type="match status" value="1"/>
</dbReference>
<dbReference type="InterPro" id="IPR014284">
    <property type="entry name" value="RNA_pol_sigma-70_dom"/>
</dbReference>
<dbReference type="STRING" id="1348624.GCA_001591545_00947"/>
<dbReference type="InterPro" id="IPR013324">
    <property type="entry name" value="RNA_pol_sigma_r3/r4-like"/>
</dbReference>
<keyword evidence="10" id="KW-1185">Reference proteome</keyword>
<sequence>MDSVFHDIYEKYHQDLFRFLFYMLKSREETEDLVQEVYIRVIRSYQKFEGKSTEKTWIFSIAKNVAMDHFRKQKGWKERIYEKFDWDLHQMKDTAALPEEEVLKNEDIRYLYSCLDKCSTNQRLVLVMRFLNGFSVAETAEVLNWSVSKVKTTQHRALNSLKILMENVRRKEGDEVE</sequence>
<dbReference type="Pfam" id="PF08281">
    <property type="entry name" value="Sigma70_r4_2"/>
    <property type="match status" value="1"/>
</dbReference>
<dbReference type="InterPro" id="IPR007627">
    <property type="entry name" value="RNA_pol_sigma70_r2"/>
</dbReference>
<evidence type="ECO:0000256" key="3">
    <source>
        <dbReference type="ARBA" id="ARBA00023082"/>
    </source>
</evidence>
<keyword evidence="3 6" id="KW-0731">Sigma factor</keyword>
<evidence type="ECO:0000256" key="1">
    <source>
        <dbReference type="ARBA" id="ARBA00010641"/>
    </source>
</evidence>
<dbReference type="PANTHER" id="PTHR43133:SF60">
    <property type="entry name" value="RNA POLYMERASE SIGMA FACTOR SIGV"/>
    <property type="match status" value="1"/>
</dbReference>
<dbReference type="SUPFAM" id="SSF88946">
    <property type="entry name" value="Sigma2 domain of RNA polymerase sigma factors"/>
    <property type="match status" value="1"/>
</dbReference>
<accession>A0A2X4VWQ9</accession>
<dbReference type="KEGG" id="blen:NCTC4824_01875"/>
<dbReference type="Gene3D" id="1.10.1740.10">
    <property type="match status" value="1"/>
</dbReference>
<dbReference type="InterPro" id="IPR013325">
    <property type="entry name" value="RNA_pol_sigma_r2"/>
</dbReference>
<evidence type="ECO:0000313" key="9">
    <source>
        <dbReference type="EMBL" id="SQI56476.1"/>
    </source>
</evidence>
<dbReference type="RefSeq" id="WP_066137672.1">
    <property type="nucleotide sequence ID" value="NZ_CBCSGM010000001.1"/>
</dbReference>
<dbReference type="InterPro" id="IPR000838">
    <property type="entry name" value="RNA_pol_sigma70_ECF_CS"/>
</dbReference>
<keyword evidence="5 6" id="KW-0804">Transcription</keyword>
<comment type="similarity">
    <text evidence="1 6">Belongs to the sigma-70 factor family. ECF subfamily.</text>
</comment>
<dbReference type="AlphaFoldDB" id="A0A2X4VWQ9"/>
<dbReference type="GO" id="GO:0003677">
    <property type="term" value="F:DNA binding"/>
    <property type="evidence" value="ECO:0007669"/>
    <property type="project" value="UniProtKB-KW"/>
</dbReference>
<protein>
    <recommendedName>
        <fullName evidence="6">RNA polymerase sigma factor</fullName>
    </recommendedName>
</protein>
<organism evidence="9 10">
    <name type="scientific">Lederbergia lenta</name>
    <name type="common">Bacillus lentus</name>
    <dbReference type="NCBI Taxonomy" id="1467"/>
    <lineage>
        <taxon>Bacteria</taxon>
        <taxon>Bacillati</taxon>
        <taxon>Bacillota</taxon>
        <taxon>Bacilli</taxon>
        <taxon>Bacillales</taxon>
        <taxon>Bacillaceae</taxon>
        <taxon>Lederbergia</taxon>
    </lineage>
</organism>
<reference evidence="9 10" key="1">
    <citation type="submission" date="2018-06" db="EMBL/GenBank/DDBJ databases">
        <authorList>
            <consortium name="Pathogen Informatics"/>
            <person name="Doyle S."/>
        </authorList>
    </citation>
    <scope>NUCLEOTIDE SEQUENCE [LARGE SCALE GENOMIC DNA]</scope>
    <source>
        <strain evidence="9 10">NCTC4824</strain>
    </source>
</reference>
<dbReference type="Pfam" id="PF04542">
    <property type="entry name" value="Sigma70_r2"/>
    <property type="match status" value="1"/>
</dbReference>
<dbReference type="GO" id="GO:0006352">
    <property type="term" value="P:DNA-templated transcription initiation"/>
    <property type="evidence" value="ECO:0007669"/>
    <property type="project" value="InterPro"/>
</dbReference>
<dbReference type="CDD" id="cd06171">
    <property type="entry name" value="Sigma70_r4"/>
    <property type="match status" value="1"/>
</dbReference>
<evidence type="ECO:0000256" key="2">
    <source>
        <dbReference type="ARBA" id="ARBA00023015"/>
    </source>
</evidence>
<evidence type="ECO:0000313" key="10">
    <source>
        <dbReference type="Proteomes" id="UP000249134"/>
    </source>
</evidence>
<keyword evidence="2 6" id="KW-0805">Transcription regulation</keyword>
<name>A0A2X4VWQ9_LEDLE</name>
<evidence type="ECO:0000256" key="5">
    <source>
        <dbReference type="ARBA" id="ARBA00023163"/>
    </source>
</evidence>
<keyword evidence="4 6" id="KW-0238">DNA-binding</keyword>
<dbReference type="InterPro" id="IPR036388">
    <property type="entry name" value="WH-like_DNA-bd_sf"/>
</dbReference>
<dbReference type="InterPro" id="IPR039425">
    <property type="entry name" value="RNA_pol_sigma-70-like"/>
</dbReference>
<dbReference type="EMBL" id="LS483476">
    <property type="protein sequence ID" value="SQI56476.1"/>
    <property type="molecule type" value="Genomic_DNA"/>
</dbReference>
<evidence type="ECO:0000256" key="6">
    <source>
        <dbReference type="RuleBase" id="RU000716"/>
    </source>
</evidence>
<dbReference type="Gene3D" id="1.10.10.10">
    <property type="entry name" value="Winged helix-like DNA-binding domain superfamily/Winged helix DNA-binding domain"/>
    <property type="match status" value="1"/>
</dbReference>
<feature type="domain" description="RNA polymerase sigma-70 region 2" evidence="7">
    <location>
        <begin position="8"/>
        <end position="74"/>
    </location>
</feature>
<dbReference type="PROSITE" id="PS01063">
    <property type="entry name" value="SIGMA70_ECF"/>
    <property type="match status" value="1"/>
</dbReference>
<evidence type="ECO:0000256" key="4">
    <source>
        <dbReference type="ARBA" id="ARBA00023125"/>
    </source>
</evidence>
<dbReference type="SUPFAM" id="SSF88659">
    <property type="entry name" value="Sigma3 and sigma4 domains of RNA polymerase sigma factors"/>
    <property type="match status" value="1"/>
</dbReference>
<evidence type="ECO:0000259" key="8">
    <source>
        <dbReference type="Pfam" id="PF08281"/>
    </source>
</evidence>
<feature type="domain" description="RNA polymerase sigma factor 70 region 4 type 2" evidence="8">
    <location>
        <begin position="109"/>
        <end position="160"/>
    </location>
</feature>
<dbReference type="NCBIfam" id="TIGR02937">
    <property type="entry name" value="sigma70-ECF"/>
    <property type="match status" value="1"/>
</dbReference>
<proteinExistence type="inferred from homology"/>
<gene>
    <name evidence="9" type="primary">sigX_1</name>
    <name evidence="9" type="ORF">NCTC4824_01875</name>
</gene>
<dbReference type="GO" id="GO:0016987">
    <property type="term" value="F:sigma factor activity"/>
    <property type="evidence" value="ECO:0007669"/>
    <property type="project" value="UniProtKB-KW"/>
</dbReference>
<dbReference type="Proteomes" id="UP000249134">
    <property type="component" value="Chromosome 1"/>
</dbReference>